<dbReference type="OrthoDB" id="155998at2"/>
<dbReference type="Pfam" id="PF14196">
    <property type="entry name" value="ATC_hydrolase"/>
    <property type="match status" value="1"/>
</dbReference>
<dbReference type="Proteomes" id="UP000249524">
    <property type="component" value="Unassembled WGS sequence"/>
</dbReference>
<keyword evidence="2" id="KW-0804">Transcription</keyword>
<comment type="caution">
    <text evidence="3">The sequence shown here is derived from an EMBL/GenBank/DDBJ whole genome shotgun (WGS) entry which is preliminary data.</text>
</comment>
<organism evidence="3 4">
    <name type="scientific">Phenylobacterium kunshanense</name>
    <dbReference type="NCBI Taxonomy" id="1445034"/>
    <lineage>
        <taxon>Bacteria</taxon>
        <taxon>Pseudomonadati</taxon>
        <taxon>Pseudomonadota</taxon>
        <taxon>Alphaproteobacteria</taxon>
        <taxon>Caulobacterales</taxon>
        <taxon>Caulobacteraceae</taxon>
        <taxon>Phenylobacterium</taxon>
    </lineage>
</organism>
<dbReference type="GO" id="GO:0006355">
    <property type="term" value="P:regulation of DNA-templated transcription"/>
    <property type="evidence" value="ECO:0007669"/>
    <property type="project" value="InterPro"/>
</dbReference>
<dbReference type="SUPFAM" id="SSF46785">
    <property type="entry name" value="Winged helix' DNA-binding domain"/>
    <property type="match status" value="1"/>
</dbReference>
<keyword evidence="1" id="KW-0805">Transcription regulation</keyword>
<protein>
    <submittedName>
        <fullName evidence="3">MarR family transcriptional regulator</fullName>
    </submittedName>
</protein>
<evidence type="ECO:0000256" key="1">
    <source>
        <dbReference type="ARBA" id="ARBA00023015"/>
    </source>
</evidence>
<dbReference type="AlphaFoldDB" id="A0A328B9E9"/>
<dbReference type="RefSeq" id="WP_111276907.1">
    <property type="nucleotide sequence ID" value="NZ_QFYS01000007.1"/>
</dbReference>
<dbReference type="InterPro" id="IPR036390">
    <property type="entry name" value="WH_DNA-bd_sf"/>
</dbReference>
<dbReference type="CDD" id="cd00090">
    <property type="entry name" value="HTH_ARSR"/>
    <property type="match status" value="1"/>
</dbReference>
<sequence>MRAPADRILFHLKSRGPSETLTLAGELGISRQAALQHLERLAAEGLVTHQDERRGVGRPRRLWSLTDKAQGRFPDAHAQLTVEMLDALRAEFGEAGVERLISRREAATARAYAETMAHQNTLQDRVAALAEIRTAEGYMADWSPDPGGGFLLVENHCPICAAAAACQGFCRAEQAVFEAVLGTGVRIERTDHILAGARRCAYRITASP</sequence>
<dbReference type="Pfam" id="PF04703">
    <property type="entry name" value="FaeA"/>
    <property type="match status" value="1"/>
</dbReference>
<evidence type="ECO:0000313" key="4">
    <source>
        <dbReference type="Proteomes" id="UP000249524"/>
    </source>
</evidence>
<dbReference type="InterPro" id="IPR011991">
    <property type="entry name" value="ArsR-like_HTH"/>
</dbReference>
<dbReference type="InterPro" id="IPR026002">
    <property type="entry name" value="ATC_hydrolase-like"/>
</dbReference>
<accession>A0A328B9E9</accession>
<gene>
    <name evidence="3" type="ORF">DJ019_15145</name>
</gene>
<keyword evidence="4" id="KW-1185">Reference proteome</keyword>
<dbReference type="Gene3D" id="1.10.10.10">
    <property type="entry name" value="Winged helix-like DNA-binding domain superfamily/Winged helix DNA-binding domain"/>
    <property type="match status" value="1"/>
</dbReference>
<dbReference type="PANTHER" id="PTHR38600:SF2">
    <property type="entry name" value="SLL0088 PROTEIN"/>
    <property type="match status" value="1"/>
</dbReference>
<proteinExistence type="predicted"/>
<dbReference type="PANTHER" id="PTHR38600">
    <property type="entry name" value="TRANSCRIPTIONAL REGULATORY PROTEIN"/>
    <property type="match status" value="1"/>
</dbReference>
<dbReference type="EMBL" id="QFYS01000007">
    <property type="protein sequence ID" value="RAK63597.1"/>
    <property type="molecule type" value="Genomic_DNA"/>
</dbReference>
<dbReference type="InterPro" id="IPR006793">
    <property type="entry name" value="FaeA"/>
</dbReference>
<evidence type="ECO:0000256" key="2">
    <source>
        <dbReference type="ARBA" id="ARBA00023163"/>
    </source>
</evidence>
<reference evidence="3 4" key="1">
    <citation type="submission" date="2018-05" db="EMBL/GenBank/DDBJ databases">
        <authorList>
            <person name="Lanie J.A."/>
            <person name="Ng W.-L."/>
            <person name="Kazmierczak K.M."/>
            <person name="Andrzejewski T.M."/>
            <person name="Davidsen T.M."/>
            <person name="Wayne K.J."/>
            <person name="Tettelin H."/>
            <person name="Glass J.I."/>
            <person name="Rusch D."/>
            <person name="Podicherti R."/>
            <person name="Tsui H.-C.T."/>
            <person name="Winkler M.E."/>
        </authorList>
    </citation>
    <scope>NUCLEOTIDE SEQUENCE [LARGE SCALE GENOMIC DNA]</scope>
    <source>
        <strain evidence="3 4">BUT-10</strain>
    </source>
</reference>
<evidence type="ECO:0000313" key="3">
    <source>
        <dbReference type="EMBL" id="RAK63597.1"/>
    </source>
</evidence>
<dbReference type="InterPro" id="IPR036388">
    <property type="entry name" value="WH-like_DNA-bd_sf"/>
</dbReference>
<name>A0A328B9E9_9CAUL</name>